<evidence type="ECO:0000256" key="1">
    <source>
        <dbReference type="SAM" id="SignalP"/>
    </source>
</evidence>
<feature type="chain" id="PRO_5015135804" description="DUF4136 domain-containing protein" evidence="1">
    <location>
        <begin position="28"/>
        <end position="193"/>
    </location>
</feature>
<sequence>MIPTTSSRRTAGLAGCLAAALLVSACATSTPYQPIGTRGSQASGGYSEQRIEDNRYRVNFTGNSFTSRQQVENFLLYRAAELTTQNGYDGFTMVARATDPNVRTRVSSSPFGPGPFGYWGPSWRYRYGGLGWRNWHPWGGDPFWADDVDVRTVTNYEASAEIVMFRGQRRDDPSSFDARQVIQNLGPTLQRPK</sequence>
<comment type="caution">
    <text evidence="2">The sequence shown here is derived from an EMBL/GenBank/DDBJ whole genome shotgun (WGS) entry which is preliminary data.</text>
</comment>
<dbReference type="OrthoDB" id="7172943at2"/>
<dbReference type="NCBIfam" id="NF047637">
    <property type="entry name" value="lipo_CC0125"/>
    <property type="match status" value="1"/>
</dbReference>
<evidence type="ECO:0000313" key="2">
    <source>
        <dbReference type="EMBL" id="PSJ36197.1"/>
    </source>
</evidence>
<gene>
    <name evidence="2" type="ORF">C7I55_27385</name>
</gene>
<proteinExistence type="predicted"/>
<feature type="signal peptide" evidence="1">
    <location>
        <begin position="1"/>
        <end position="27"/>
    </location>
</feature>
<dbReference type="EMBL" id="PXYI01000018">
    <property type="protein sequence ID" value="PSJ36197.1"/>
    <property type="molecule type" value="Genomic_DNA"/>
</dbReference>
<keyword evidence="1" id="KW-0732">Signal</keyword>
<evidence type="ECO:0008006" key="4">
    <source>
        <dbReference type="Google" id="ProtNLM"/>
    </source>
</evidence>
<name>A0A2P7QDZ7_9SPHN</name>
<protein>
    <recommendedName>
        <fullName evidence="4">DUF4136 domain-containing protein</fullName>
    </recommendedName>
</protein>
<keyword evidence="3" id="KW-1185">Reference proteome</keyword>
<dbReference type="Proteomes" id="UP000241167">
    <property type="component" value="Unassembled WGS sequence"/>
</dbReference>
<evidence type="ECO:0000313" key="3">
    <source>
        <dbReference type="Proteomes" id="UP000241167"/>
    </source>
</evidence>
<organism evidence="2 3">
    <name type="scientific">Allosphingosinicella deserti</name>
    <dbReference type="NCBI Taxonomy" id="2116704"/>
    <lineage>
        <taxon>Bacteria</taxon>
        <taxon>Pseudomonadati</taxon>
        <taxon>Pseudomonadota</taxon>
        <taxon>Alphaproteobacteria</taxon>
        <taxon>Sphingomonadales</taxon>
        <taxon>Sphingomonadaceae</taxon>
        <taxon>Allosphingosinicella</taxon>
    </lineage>
</organism>
<reference evidence="2 3" key="1">
    <citation type="submission" date="2018-03" db="EMBL/GenBank/DDBJ databases">
        <title>The draft genome of Sphingosinicella sp. GL-C-18.</title>
        <authorList>
            <person name="Liu L."/>
            <person name="Li L."/>
            <person name="Liang L."/>
            <person name="Zhang X."/>
            <person name="Wang T."/>
        </authorList>
    </citation>
    <scope>NUCLEOTIDE SEQUENCE [LARGE SCALE GENOMIC DNA]</scope>
    <source>
        <strain evidence="2 3">GL-C-18</strain>
    </source>
</reference>
<dbReference type="AlphaFoldDB" id="A0A2P7QDZ7"/>
<accession>A0A2P7QDZ7</accession>